<evidence type="ECO:0000256" key="1">
    <source>
        <dbReference type="SAM" id="Coils"/>
    </source>
</evidence>
<dbReference type="InterPro" id="IPR003034">
    <property type="entry name" value="SAP_dom"/>
</dbReference>
<evidence type="ECO:0000259" key="3">
    <source>
        <dbReference type="PROSITE" id="PS50800"/>
    </source>
</evidence>
<accession>A0A9X0CV04</accession>
<feature type="domain" description="SAP" evidence="3">
    <location>
        <begin position="11"/>
        <end position="45"/>
    </location>
</feature>
<feature type="region of interest" description="Disordered" evidence="2">
    <location>
        <begin position="254"/>
        <end position="273"/>
    </location>
</feature>
<evidence type="ECO:0000313" key="4">
    <source>
        <dbReference type="EMBL" id="KAJ7374384.1"/>
    </source>
</evidence>
<dbReference type="PROSITE" id="PS50800">
    <property type="entry name" value="SAP"/>
    <property type="match status" value="1"/>
</dbReference>
<comment type="caution">
    <text evidence="4">The sequence shown here is derived from an EMBL/GenBank/DDBJ whole genome shotgun (WGS) entry which is preliminary data.</text>
</comment>
<feature type="region of interest" description="Disordered" evidence="2">
    <location>
        <begin position="490"/>
        <end position="520"/>
    </location>
</feature>
<reference evidence="4" key="1">
    <citation type="submission" date="2023-01" db="EMBL/GenBank/DDBJ databases">
        <title>Genome assembly of the deep-sea coral Lophelia pertusa.</title>
        <authorList>
            <person name="Herrera S."/>
            <person name="Cordes E."/>
        </authorList>
    </citation>
    <scope>NUCLEOTIDE SEQUENCE</scope>
    <source>
        <strain evidence="4">USNM1676648</strain>
        <tissue evidence="4">Polyp</tissue>
    </source>
</reference>
<evidence type="ECO:0000313" key="5">
    <source>
        <dbReference type="Proteomes" id="UP001163046"/>
    </source>
</evidence>
<feature type="coiled-coil region" evidence="1">
    <location>
        <begin position="441"/>
        <end position="475"/>
    </location>
</feature>
<protein>
    <submittedName>
        <fullName evidence="4">Splicing factor 3B subunit 2</fullName>
    </submittedName>
</protein>
<dbReference type="SUPFAM" id="SSF68906">
    <property type="entry name" value="SAP domain"/>
    <property type="match status" value="1"/>
</dbReference>
<dbReference type="Proteomes" id="UP001163046">
    <property type="component" value="Unassembled WGS sequence"/>
</dbReference>
<gene>
    <name evidence="4" type="primary">SF3B2_1</name>
    <name evidence="4" type="ORF">OS493_007486</name>
</gene>
<name>A0A9X0CV04_9CNID</name>
<organism evidence="4 5">
    <name type="scientific">Desmophyllum pertusum</name>
    <dbReference type="NCBI Taxonomy" id="174260"/>
    <lineage>
        <taxon>Eukaryota</taxon>
        <taxon>Metazoa</taxon>
        <taxon>Cnidaria</taxon>
        <taxon>Anthozoa</taxon>
        <taxon>Hexacorallia</taxon>
        <taxon>Scleractinia</taxon>
        <taxon>Caryophylliina</taxon>
        <taxon>Caryophylliidae</taxon>
        <taxon>Desmophyllum</taxon>
    </lineage>
</organism>
<dbReference type="SMART" id="SM00513">
    <property type="entry name" value="SAP"/>
    <property type="match status" value="1"/>
</dbReference>
<sequence length="520" mass="59100">MEEERPSLDELKKLKVVELKARLSSLGLQTSGLKADLIARLDSYFESVRHQAFNPVQAQESGHHEEHEVENGIENNVDTLESDVTEVSLPECEVDNETENDINTMKGDVTDVSLPECEVDRNNSETENYFDFHVTGGNVNEVSVPECEVETRTDSETQIEVVTMEGVVTEVLVSQSEDENGNGIETENEVDTMQDNVTELTVPECEVENGNNCKTENEDASTESDVTVVSVEANVLESIATVVEQNKLMNTVSATKKRRRRRAGETSGRQRGLKRLRIEKQDGIDAQECEVIFGEKNWPPPFEDTVIAMRSSLMQFTKKTQGWTKDDMAELRIYYRHKWKVAKGYEAMLNHHFKVASLSPRCFIAARQMMDNHKRRFANGKSLLRREVRPGLFDCLRTLCPIDNEEAVYEQLKSYAEGRRKQGIRTAPPLASTRNVNTKPDDKFKAKYENLKLEYDKLKKDKEKLARINAQLVKTISSLTELLQDRSLVSDTTSYEEPHDEELIQESPSLPENNADITEQ</sequence>
<dbReference type="Gene3D" id="1.10.720.30">
    <property type="entry name" value="SAP domain"/>
    <property type="match status" value="1"/>
</dbReference>
<dbReference type="AlphaFoldDB" id="A0A9X0CV04"/>
<dbReference type="Pfam" id="PF02037">
    <property type="entry name" value="SAP"/>
    <property type="match status" value="1"/>
</dbReference>
<dbReference type="EMBL" id="MU826828">
    <property type="protein sequence ID" value="KAJ7374384.1"/>
    <property type="molecule type" value="Genomic_DNA"/>
</dbReference>
<feature type="compositionally biased region" description="Polar residues" evidence="2">
    <location>
        <begin position="506"/>
        <end position="520"/>
    </location>
</feature>
<keyword evidence="5" id="KW-1185">Reference proteome</keyword>
<dbReference type="InterPro" id="IPR036361">
    <property type="entry name" value="SAP_dom_sf"/>
</dbReference>
<keyword evidence="1" id="KW-0175">Coiled coil</keyword>
<proteinExistence type="predicted"/>
<evidence type="ECO:0000256" key="2">
    <source>
        <dbReference type="SAM" id="MobiDB-lite"/>
    </source>
</evidence>